<dbReference type="GO" id="GO:0005739">
    <property type="term" value="C:mitochondrion"/>
    <property type="evidence" value="ECO:0007669"/>
    <property type="project" value="GOC"/>
</dbReference>
<gene>
    <name evidence="5" type="ORF">LAMO00422_LOCUS22046</name>
</gene>
<evidence type="ECO:0000259" key="4">
    <source>
        <dbReference type="Pfam" id="PF01266"/>
    </source>
</evidence>
<name>A0A7S0DRA4_9EUKA</name>
<reference evidence="5" key="1">
    <citation type="submission" date="2021-01" db="EMBL/GenBank/DDBJ databases">
        <authorList>
            <person name="Corre E."/>
            <person name="Pelletier E."/>
            <person name="Niang G."/>
            <person name="Scheremetjew M."/>
            <person name="Finn R."/>
            <person name="Kale V."/>
            <person name="Holt S."/>
            <person name="Cochrane G."/>
            <person name="Meng A."/>
            <person name="Brown T."/>
            <person name="Cohen L."/>
        </authorList>
    </citation>
    <scope>NUCLEOTIDE SEQUENCE</scope>
    <source>
        <strain evidence="5">CCMP2058</strain>
    </source>
</reference>
<accession>A0A7S0DRA4</accession>
<dbReference type="InterPro" id="IPR036188">
    <property type="entry name" value="FAD/NAD-bd_sf"/>
</dbReference>
<dbReference type="PANTHER" id="PTHR13847">
    <property type="entry name" value="SARCOSINE DEHYDROGENASE-RELATED"/>
    <property type="match status" value="1"/>
</dbReference>
<organism evidence="5">
    <name type="scientific">Amorphochlora amoebiformis</name>
    <dbReference type="NCBI Taxonomy" id="1561963"/>
    <lineage>
        <taxon>Eukaryota</taxon>
        <taxon>Sar</taxon>
        <taxon>Rhizaria</taxon>
        <taxon>Cercozoa</taxon>
        <taxon>Chlorarachniophyceae</taxon>
        <taxon>Amorphochlora</taxon>
    </lineage>
</organism>
<keyword evidence="1" id="KW-0560">Oxidoreductase</keyword>
<dbReference type="Pfam" id="PF01266">
    <property type="entry name" value="DAO"/>
    <property type="match status" value="1"/>
</dbReference>
<dbReference type="Gene3D" id="3.50.50.60">
    <property type="entry name" value="FAD/NAD(P)-binding domain"/>
    <property type="match status" value="1"/>
</dbReference>
<feature type="domain" description="FAD dependent oxidoreductase" evidence="4">
    <location>
        <begin position="22"/>
        <end position="320"/>
    </location>
</feature>
<dbReference type="GO" id="GO:0016491">
    <property type="term" value="F:oxidoreductase activity"/>
    <property type="evidence" value="ECO:0007669"/>
    <property type="project" value="UniProtKB-KW"/>
</dbReference>
<dbReference type="SUPFAM" id="SSF51905">
    <property type="entry name" value="FAD/NAD(P)-binding domain"/>
    <property type="match status" value="1"/>
</dbReference>
<comment type="function">
    <text evidence="3">Required for the assembly of the mitochondrial membrane respiratory chain NADH dehydrogenase (Complex I). Involved in mid-late stages of complex I assembly.</text>
</comment>
<evidence type="ECO:0000313" key="5">
    <source>
        <dbReference type="EMBL" id="CAD8463085.1"/>
    </source>
</evidence>
<dbReference type="PANTHER" id="PTHR13847:SF287">
    <property type="entry name" value="FAD-DEPENDENT OXIDOREDUCTASE DOMAIN-CONTAINING PROTEIN 1"/>
    <property type="match status" value="1"/>
</dbReference>
<protein>
    <recommendedName>
        <fullName evidence="2">FAD-dependent oxidoreductase domain-containing protein 1</fullName>
    </recommendedName>
</protein>
<dbReference type="Gene3D" id="3.30.9.10">
    <property type="entry name" value="D-Amino Acid Oxidase, subunit A, domain 2"/>
    <property type="match status" value="1"/>
</dbReference>
<evidence type="ECO:0000256" key="3">
    <source>
        <dbReference type="ARBA" id="ARBA00046185"/>
    </source>
</evidence>
<sequence length="351" mass="39614">MSIYGAHFLKRVQFEYDPSVCEPIEFDESGYLVLGSPSTEETIRRNHQTQIRIGAKVCLLSPDELKEKFPWLSTTDIAIGSWGFENEGWFDPYSMMTWFKKNAIHRNAQFYSGEVTRVRPLGKHDGYEVEILSQDSARNAAEIIKISSKFVINAAGCWAGEVGKRSGISNVPIVPRKRRVYVVHCKSNNVTKPNGVPMVFDPSGFWVRREGEASQGRFVCGMAVGPDPDMEGIPEELDGGEIEAQDFFEEYMWEKMAARIPDFEALRIQGGWQGFYDFCTLDENAIIGEHPIMKGYYFAAGFSGHGIQHCPAVGRAIAELVIDQRYSSVDLSRFVFERVLSNTPLREAVCY</sequence>
<proteinExistence type="predicted"/>
<evidence type="ECO:0000256" key="2">
    <source>
        <dbReference type="ARBA" id="ARBA00039785"/>
    </source>
</evidence>
<dbReference type="GO" id="GO:0032981">
    <property type="term" value="P:mitochondrial respiratory chain complex I assembly"/>
    <property type="evidence" value="ECO:0007669"/>
    <property type="project" value="TreeGrafter"/>
</dbReference>
<dbReference type="InterPro" id="IPR006076">
    <property type="entry name" value="FAD-dep_OxRdtase"/>
</dbReference>
<evidence type="ECO:0000256" key="1">
    <source>
        <dbReference type="ARBA" id="ARBA00023002"/>
    </source>
</evidence>
<dbReference type="EMBL" id="HBEM01032285">
    <property type="protein sequence ID" value="CAD8463085.1"/>
    <property type="molecule type" value="Transcribed_RNA"/>
</dbReference>
<dbReference type="AlphaFoldDB" id="A0A7S0DRA4"/>